<evidence type="ECO:0000256" key="12">
    <source>
        <dbReference type="RuleBase" id="RU003357"/>
    </source>
</evidence>
<dbReference type="PANTHER" id="PTHR30069:SF29">
    <property type="entry name" value="HEMOGLOBIN AND HEMOGLOBIN-HAPTOGLOBIN-BINDING PROTEIN 1-RELATED"/>
    <property type="match status" value="1"/>
</dbReference>
<dbReference type="GO" id="GO:0015344">
    <property type="term" value="F:siderophore uptake transmembrane transporter activity"/>
    <property type="evidence" value="ECO:0007669"/>
    <property type="project" value="TreeGrafter"/>
</dbReference>
<dbReference type="GO" id="GO:0044718">
    <property type="term" value="P:siderophore transmembrane transport"/>
    <property type="evidence" value="ECO:0007669"/>
    <property type="project" value="TreeGrafter"/>
</dbReference>
<evidence type="ECO:0000256" key="5">
    <source>
        <dbReference type="ARBA" id="ARBA00022692"/>
    </source>
</evidence>
<feature type="chain" id="PRO_5020215578" evidence="13">
    <location>
        <begin position="28"/>
        <end position="708"/>
    </location>
</feature>
<evidence type="ECO:0000256" key="10">
    <source>
        <dbReference type="ARBA" id="ARBA00023237"/>
    </source>
</evidence>
<dbReference type="Gene3D" id="2.40.170.20">
    <property type="entry name" value="TonB-dependent receptor, beta-barrel domain"/>
    <property type="match status" value="1"/>
</dbReference>
<evidence type="ECO:0000256" key="1">
    <source>
        <dbReference type="ARBA" id="ARBA00004571"/>
    </source>
</evidence>
<evidence type="ECO:0000256" key="2">
    <source>
        <dbReference type="ARBA" id="ARBA00008143"/>
    </source>
</evidence>
<dbReference type="SUPFAM" id="SSF56935">
    <property type="entry name" value="Porins"/>
    <property type="match status" value="1"/>
</dbReference>
<evidence type="ECO:0000256" key="11">
    <source>
        <dbReference type="PROSITE-ProRule" id="PRU01360"/>
    </source>
</evidence>
<keyword evidence="4 11" id="KW-1134">Transmembrane beta strand</keyword>
<dbReference type="Pfam" id="PF07715">
    <property type="entry name" value="Plug"/>
    <property type="match status" value="1"/>
</dbReference>
<dbReference type="GO" id="GO:0009279">
    <property type="term" value="C:cell outer membrane"/>
    <property type="evidence" value="ECO:0007669"/>
    <property type="project" value="UniProtKB-SubCell"/>
</dbReference>
<dbReference type="RefSeq" id="WP_136736625.1">
    <property type="nucleotide sequence ID" value="NZ_SWDB01000031.1"/>
</dbReference>
<dbReference type="InterPro" id="IPR000531">
    <property type="entry name" value="Beta-barrel_TonB"/>
</dbReference>
<keyword evidence="8 11" id="KW-0472">Membrane</keyword>
<dbReference type="Proteomes" id="UP000307999">
    <property type="component" value="Unassembled WGS sequence"/>
</dbReference>
<protein>
    <submittedName>
        <fullName evidence="16">TonB-dependent receptor</fullName>
    </submittedName>
</protein>
<evidence type="ECO:0000313" key="16">
    <source>
        <dbReference type="EMBL" id="TKB44108.1"/>
    </source>
</evidence>
<accession>A0A4U1B2T8</accession>
<comment type="caution">
    <text evidence="16">The sequence shown here is derived from an EMBL/GenBank/DDBJ whole genome shotgun (WGS) entry which is preliminary data.</text>
</comment>
<dbReference type="Pfam" id="PF00593">
    <property type="entry name" value="TonB_dep_Rec_b-barrel"/>
    <property type="match status" value="1"/>
</dbReference>
<dbReference type="PROSITE" id="PS52016">
    <property type="entry name" value="TONB_DEPENDENT_REC_3"/>
    <property type="match status" value="1"/>
</dbReference>
<feature type="domain" description="TonB-dependent receptor plug" evidence="15">
    <location>
        <begin position="67"/>
        <end position="177"/>
    </location>
</feature>
<evidence type="ECO:0000256" key="9">
    <source>
        <dbReference type="ARBA" id="ARBA00023170"/>
    </source>
</evidence>
<keyword evidence="9 16" id="KW-0675">Receptor</keyword>
<evidence type="ECO:0000256" key="4">
    <source>
        <dbReference type="ARBA" id="ARBA00022452"/>
    </source>
</evidence>
<feature type="signal peptide" evidence="13">
    <location>
        <begin position="1"/>
        <end position="27"/>
    </location>
</feature>
<dbReference type="EMBL" id="SWDB01000031">
    <property type="protein sequence ID" value="TKB44108.1"/>
    <property type="molecule type" value="Genomic_DNA"/>
</dbReference>
<comment type="subcellular location">
    <subcellularLocation>
        <location evidence="1 11">Cell outer membrane</location>
        <topology evidence="1 11">Multi-pass membrane protein</topology>
    </subcellularLocation>
</comment>
<keyword evidence="5 11" id="KW-0812">Transmembrane</keyword>
<evidence type="ECO:0000256" key="7">
    <source>
        <dbReference type="ARBA" id="ARBA00023077"/>
    </source>
</evidence>
<keyword evidence="10 11" id="KW-0998">Cell outer membrane</keyword>
<evidence type="ECO:0000313" key="17">
    <source>
        <dbReference type="Proteomes" id="UP000307999"/>
    </source>
</evidence>
<gene>
    <name evidence="16" type="ORF">E8M12_12925</name>
</gene>
<evidence type="ECO:0000256" key="6">
    <source>
        <dbReference type="ARBA" id="ARBA00022729"/>
    </source>
</evidence>
<keyword evidence="3 11" id="KW-0813">Transport</keyword>
<dbReference type="Gene3D" id="2.170.130.10">
    <property type="entry name" value="TonB-dependent receptor, plug domain"/>
    <property type="match status" value="1"/>
</dbReference>
<comment type="similarity">
    <text evidence="2">Belongs to the TonB-dependent receptor family. Hemoglobin/haptoglobin binding protein subfamily.</text>
</comment>
<organism evidence="16 17">
    <name type="scientific">Thalassotalea mangrovi</name>
    <dbReference type="NCBI Taxonomy" id="2572245"/>
    <lineage>
        <taxon>Bacteria</taxon>
        <taxon>Pseudomonadati</taxon>
        <taxon>Pseudomonadota</taxon>
        <taxon>Gammaproteobacteria</taxon>
        <taxon>Alteromonadales</taxon>
        <taxon>Colwelliaceae</taxon>
        <taxon>Thalassotalea</taxon>
    </lineage>
</organism>
<evidence type="ECO:0000256" key="3">
    <source>
        <dbReference type="ARBA" id="ARBA00022448"/>
    </source>
</evidence>
<reference evidence="16 17" key="1">
    <citation type="submission" date="2019-04" db="EMBL/GenBank/DDBJ databases">
        <title>Thalassotalea guangxiensis sp. nov., isolated from sediment of the coastal wetland.</title>
        <authorList>
            <person name="Zheng S."/>
            <person name="Zhang D."/>
        </authorList>
    </citation>
    <scope>NUCLEOTIDE SEQUENCE [LARGE SCALE GENOMIC DNA]</scope>
    <source>
        <strain evidence="16 17">ZS-4</strain>
    </source>
</reference>
<feature type="domain" description="TonB-dependent receptor-like beta-barrel" evidence="14">
    <location>
        <begin position="245"/>
        <end position="673"/>
    </location>
</feature>
<dbReference type="AlphaFoldDB" id="A0A4U1B2T8"/>
<evidence type="ECO:0000259" key="14">
    <source>
        <dbReference type="Pfam" id="PF00593"/>
    </source>
</evidence>
<evidence type="ECO:0000256" key="13">
    <source>
        <dbReference type="SAM" id="SignalP"/>
    </source>
</evidence>
<proteinExistence type="inferred from homology"/>
<evidence type="ECO:0000256" key="8">
    <source>
        <dbReference type="ARBA" id="ARBA00023136"/>
    </source>
</evidence>
<evidence type="ECO:0000259" key="15">
    <source>
        <dbReference type="Pfam" id="PF07715"/>
    </source>
</evidence>
<keyword evidence="7 12" id="KW-0798">TonB box</keyword>
<dbReference type="OrthoDB" id="9760620at2"/>
<keyword evidence="17" id="KW-1185">Reference proteome</keyword>
<name>A0A4U1B2T8_9GAMM</name>
<dbReference type="InterPro" id="IPR039426">
    <property type="entry name" value="TonB-dep_rcpt-like"/>
</dbReference>
<dbReference type="InterPro" id="IPR036942">
    <property type="entry name" value="Beta-barrel_TonB_sf"/>
</dbReference>
<dbReference type="InterPro" id="IPR037066">
    <property type="entry name" value="Plug_dom_sf"/>
</dbReference>
<keyword evidence="6 13" id="KW-0732">Signal</keyword>
<dbReference type="PANTHER" id="PTHR30069">
    <property type="entry name" value="TONB-DEPENDENT OUTER MEMBRANE RECEPTOR"/>
    <property type="match status" value="1"/>
</dbReference>
<dbReference type="InterPro" id="IPR012910">
    <property type="entry name" value="Plug_dom"/>
</dbReference>
<sequence>MKKTTMLKASRALLPSLLLIASPPISASEQGASVPTIHADKPQSAASEKDILETILITPQRQATKTRNSQINIGRIDTDTLARENIAHIQQVLNGIAGVNINRGSGQEYLSSIRSPILTGSGACGAILLLENNVPIRPASFCNVNGLIESHHEQAQLIEVQKGPGNGFYGSNAVHGAINVINPASINQNPELSLQAGEYGYGRLGLKTAGKNWATTTTIFHEDGYSDDSQADWQKFSLAYSGDTGESLQNTLLTAVNLNQNTAGYITGLNSYQDSVLARSNPNPEAYRNLRALRLSQQYQLGENATFGQLTPYARYSEMEFLLHFLPGKPLETNEHRSIGALWKNQWQSDLWGTLSFGFDADLADIELVQEQFAPTQGSAFLMATIPEGKQYDFQVTTVNSGAYVQMHKQLNSLWQLNAGVRAEYSRYDYDNRMNSGRVDEQGNTCGFGGCRYTRPEDAINTFTDLSANLGVIYDINKQQQWLFTVSKGFRPPQIAELYRLQGEQLVSDLDSERIQGIELTWRGDWQDHQFNLSGYHYQKQNVIFRDSEQYTRNGAKTDHSGIEISWLYRLTDSLQSQIEYNFAKHTYANNPVGLDTQIKGNIVDTAPRMFGRWRLDYEPFASHRLSLAISHMGHYYTDIENQHKYYGHVLYDAYYQYQLNDNWRIDLKALNLANKAYAERADYTAFTEERYFPGRDRRFFINLTYAL</sequence>